<organism evidence="1 2">
    <name type="scientific">Cajanus cajan</name>
    <name type="common">Pigeon pea</name>
    <name type="synonym">Cajanus indicus</name>
    <dbReference type="NCBI Taxonomy" id="3821"/>
    <lineage>
        <taxon>Eukaryota</taxon>
        <taxon>Viridiplantae</taxon>
        <taxon>Streptophyta</taxon>
        <taxon>Embryophyta</taxon>
        <taxon>Tracheophyta</taxon>
        <taxon>Spermatophyta</taxon>
        <taxon>Magnoliopsida</taxon>
        <taxon>eudicotyledons</taxon>
        <taxon>Gunneridae</taxon>
        <taxon>Pentapetalae</taxon>
        <taxon>rosids</taxon>
        <taxon>fabids</taxon>
        <taxon>Fabales</taxon>
        <taxon>Fabaceae</taxon>
        <taxon>Papilionoideae</taxon>
        <taxon>50 kb inversion clade</taxon>
        <taxon>NPAAA clade</taxon>
        <taxon>indigoferoid/millettioid clade</taxon>
        <taxon>Phaseoleae</taxon>
        <taxon>Cajanus</taxon>
    </lineage>
</organism>
<dbReference type="Pfam" id="PF14223">
    <property type="entry name" value="Retrotran_gag_2"/>
    <property type="match status" value="1"/>
</dbReference>
<dbReference type="Proteomes" id="UP000075243">
    <property type="component" value="Chromosome 10"/>
</dbReference>
<dbReference type="PANTHER" id="PTHR35317">
    <property type="entry name" value="OS04G0629600 PROTEIN"/>
    <property type="match status" value="1"/>
</dbReference>
<evidence type="ECO:0000313" key="2">
    <source>
        <dbReference type="Proteomes" id="UP000075243"/>
    </source>
</evidence>
<accession>A0A151SY97</accession>
<reference evidence="1 2" key="1">
    <citation type="journal article" date="2012" name="Nat. Biotechnol.">
        <title>Draft genome sequence of pigeonpea (Cajanus cajan), an orphan legume crop of resource-poor farmers.</title>
        <authorList>
            <person name="Varshney R.K."/>
            <person name="Chen W."/>
            <person name="Li Y."/>
            <person name="Bharti A.K."/>
            <person name="Saxena R.K."/>
            <person name="Schlueter J.A."/>
            <person name="Donoghue M.T."/>
            <person name="Azam S."/>
            <person name="Fan G."/>
            <person name="Whaley A.M."/>
            <person name="Farmer A.D."/>
            <person name="Sheridan J."/>
            <person name="Iwata A."/>
            <person name="Tuteja R."/>
            <person name="Penmetsa R.V."/>
            <person name="Wu W."/>
            <person name="Upadhyaya H.D."/>
            <person name="Yang S.P."/>
            <person name="Shah T."/>
            <person name="Saxena K.B."/>
            <person name="Michael T."/>
            <person name="McCombie W.R."/>
            <person name="Yang B."/>
            <person name="Zhang G."/>
            <person name="Yang H."/>
            <person name="Wang J."/>
            <person name="Spillane C."/>
            <person name="Cook D.R."/>
            <person name="May G.D."/>
            <person name="Xu X."/>
            <person name="Jackson S.A."/>
        </authorList>
    </citation>
    <scope>NUCLEOTIDE SEQUENCE [LARGE SCALE GENOMIC DNA]</scope>
    <source>
        <strain evidence="2">cv. Asha</strain>
    </source>
</reference>
<gene>
    <name evidence="1" type="ORF">KK1_015141</name>
</gene>
<dbReference type="EMBL" id="CM003612">
    <property type="protein sequence ID" value="KYP59701.1"/>
    <property type="molecule type" value="Genomic_DNA"/>
</dbReference>
<sequence>MQVLNLRKEFKVVKMKENASIKDFTNKLLKVVTRIRLVGEKLSDQRVIEKILVCLLEMFESKIFSLKENKNFSQI</sequence>
<dbReference type="Gramene" id="C.cajan_14708.t">
    <property type="protein sequence ID" value="C.cajan_14708.t.cds1"/>
    <property type="gene ID" value="C.cajan_14708"/>
</dbReference>
<dbReference type="PANTHER" id="PTHR35317:SF31">
    <property type="entry name" value="DUF4219 DOMAIN-CONTAINING PROTEIN"/>
    <property type="match status" value="1"/>
</dbReference>
<name>A0A151SY97_CAJCA</name>
<evidence type="ECO:0008006" key="3">
    <source>
        <dbReference type="Google" id="ProtNLM"/>
    </source>
</evidence>
<keyword evidence="2" id="KW-1185">Reference proteome</keyword>
<proteinExistence type="predicted"/>
<evidence type="ECO:0000313" key="1">
    <source>
        <dbReference type="EMBL" id="KYP59701.1"/>
    </source>
</evidence>
<protein>
    <recommendedName>
        <fullName evidence="3">Retrovirus-related Pol polyprotein from transposon TNT 1-94</fullName>
    </recommendedName>
</protein>
<dbReference type="AlphaFoldDB" id="A0A151SY97"/>